<dbReference type="AlphaFoldDB" id="Q6Z409"/>
<reference evidence="3" key="1">
    <citation type="journal article" date="2005" name="Nature">
        <title>The map-based sequence of the rice genome.</title>
        <authorList>
            <consortium name="International rice genome sequencing project (IRGSP)"/>
            <person name="Matsumoto T."/>
            <person name="Wu J."/>
            <person name="Kanamori H."/>
            <person name="Katayose Y."/>
            <person name="Fujisawa M."/>
            <person name="Namiki N."/>
            <person name="Mizuno H."/>
            <person name="Yamamoto K."/>
            <person name="Antonio B.A."/>
            <person name="Baba T."/>
            <person name="Sakata K."/>
            <person name="Nagamura Y."/>
            <person name="Aoki H."/>
            <person name="Arikawa K."/>
            <person name="Arita K."/>
            <person name="Bito T."/>
            <person name="Chiden Y."/>
            <person name="Fujitsuka N."/>
            <person name="Fukunaka R."/>
            <person name="Hamada M."/>
            <person name="Harada C."/>
            <person name="Hayashi A."/>
            <person name="Hijishita S."/>
            <person name="Honda M."/>
            <person name="Hosokawa S."/>
            <person name="Ichikawa Y."/>
            <person name="Idonuma A."/>
            <person name="Iijima M."/>
            <person name="Ikeda M."/>
            <person name="Ikeno M."/>
            <person name="Ito K."/>
            <person name="Ito S."/>
            <person name="Ito T."/>
            <person name="Ito Y."/>
            <person name="Ito Y."/>
            <person name="Iwabuchi A."/>
            <person name="Kamiya K."/>
            <person name="Karasawa W."/>
            <person name="Kurita K."/>
            <person name="Katagiri S."/>
            <person name="Kikuta A."/>
            <person name="Kobayashi H."/>
            <person name="Kobayashi N."/>
            <person name="Machita K."/>
            <person name="Maehara T."/>
            <person name="Masukawa M."/>
            <person name="Mizubayashi T."/>
            <person name="Mukai Y."/>
            <person name="Nagasaki H."/>
            <person name="Nagata Y."/>
            <person name="Naito S."/>
            <person name="Nakashima M."/>
            <person name="Nakama Y."/>
            <person name="Nakamichi Y."/>
            <person name="Nakamura M."/>
            <person name="Meguro A."/>
            <person name="Negishi M."/>
            <person name="Ohta I."/>
            <person name="Ohta T."/>
            <person name="Okamoto M."/>
            <person name="Ono N."/>
            <person name="Saji S."/>
            <person name="Sakaguchi M."/>
            <person name="Sakai K."/>
            <person name="Shibata M."/>
            <person name="Shimokawa T."/>
            <person name="Song J."/>
            <person name="Takazaki Y."/>
            <person name="Terasawa K."/>
            <person name="Tsugane M."/>
            <person name="Tsuji K."/>
            <person name="Ueda S."/>
            <person name="Waki K."/>
            <person name="Yamagata H."/>
            <person name="Yamamoto M."/>
            <person name="Yamamoto S."/>
            <person name="Yamane H."/>
            <person name="Yoshiki S."/>
            <person name="Yoshihara R."/>
            <person name="Yukawa K."/>
            <person name="Zhong H."/>
            <person name="Yano M."/>
            <person name="Yuan Q."/>
            <person name="Ouyang S."/>
            <person name="Liu J."/>
            <person name="Jones K.M."/>
            <person name="Gansberger K."/>
            <person name="Moffat K."/>
            <person name="Hill J."/>
            <person name="Bera J."/>
            <person name="Fadrosh D."/>
            <person name="Jin S."/>
            <person name="Johri S."/>
            <person name="Kim M."/>
            <person name="Overton L."/>
            <person name="Reardon M."/>
            <person name="Tsitrin T."/>
            <person name="Vuong H."/>
            <person name="Weaver B."/>
            <person name="Ciecko A."/>
            <person name="Tallon L."/>
            <person name="Jackson J."/>
            <person name="Pai G."/>
            <person name="Aken S.V."/>
            <person name="Utterback T."/>
            <person name="Reidmuller S."/>
            <person name="Feldblyum T."/>
            <person name="Hsiao J."/>
            <person name="Zismann V."/>
            <person name="Iobst S."/>
            <person name="de Vazeille A.R."/>
            <person name="Buell C.R."/>
            <person name="Ying K."/>
            <person name="Li Y."/>
            <person name="Lu T."/>
            <person name="Huang Y."/>
            <person name="Zhao Q."/>
            <person name="Feng Q."/>
            <person name="Zhang L."/>
            <person name="Zhu J."/>
            <person name="Weng Q."/>
            <person name="Mu J."/>
            <person name="Lu Y."/>
            <person name="Fan D."/>
            <person name="Liu Y."/>
            <person name="Guan J."/>
            <person name="Zhang Y."/>
            <person name="Yu S."/>
            <person name="Liu X."/>
            <person name="Zhang Y."/>
            <person name="Hong G."/>
            <person name="Han B."/>
            <person name="Choisne N."/>
            <person name="Demange N."/>
            <person name="Orjeda G."/>
            <person name="Samain S."/>
            <person name="Cattolico L."/>
            <person name="Pelletier E."/>
            <person name="Couloux A."/>
            <person name="Segurens B."/>
            <person name="Wincker P."/>
            <person name="D'Hont A."/>
            <person name="Scarpelli C."/>
            <person name="Weissenbach J."/>
            <person name="Salanoubat M."/>
            <person name="Quetier F."/>
            <person name="Yu Y."/>
            <person name="Kim H.R."/>
            <person name="Rambo T."/>
            <person name="Currie J."/>
            <person name="Collura K."/>
            <person name="Luo M."/>
            <person name="Yang T."/>
            <person name="Ammiraju J.S.S."/>
            <person name="Engler F."/>
            <person name="Soderlund C."/>
            <person name="Wing R.A."/>
            <person name="Palmer L.E."/>
            <person name="de la Bastide M."/>
            <person name="Spiegel L."/>
            <person name="Nascimento L."/>
            <person name="Zutavern T."/>
            <person name="O'Shaughnessy A."/>
            <person name="Dike S."/>
            <person name="Dedhia N."/>
            <person name="Preston R."/>
            <person name="Balija V."/>
            <person name="McCombie W.R."/>
            <person name="Chow T."/>
            <person name="Chen H."/>
            <person name="Chung M."/>
            <person name="Chen C."/>
            <person name="Shaw J."/>
            <person name="Wu H."/>
            <person name="Hsiao K."/>
            <person name="Chao Y."/>
            <person name="Chu M."/>
            <person name="Cheng C."/>
            <person name="Hour A."/>
            <person name="Lee P."/>
            <person name="Lin S."/>
            <person name="Lin Y."/>
            <person name="Liou J."/>
            <person name="Liu S."/>
            <person name="Hsing Y."/>
            <person name="Raghuvanshi S."/>
            <person name="Mohanty A."/>
            <person name="Bharti A.K."/>
            <person name="Gaur A."/>
            <person name="Gupta V."/>
            <person name="Kumar D."/>
            <person name="Ravi V."/>
            <person name="Vij S."/>
            <person name="Kapur A."/>
            <person name="Khurana P."/>
            <person name="Khurana P."/>
            <person name="Khurana J.P."/>
            <person name="Tyagi A.K."/>
            <person name="Gaikwad K."/>
            <person name="Singh A."/>
            <person name="Dalal V."/>
            <person name="Srivastava S."/>
            <person name="Dixit A."/>
            <person name="Pal A.K."/>
            <person name="Ghazi I.A."/>
            <person name="Yadav M."/>
            <person name="Pandit A."/>
            <person name="Bhargava A."/>
            <person name="Sureshbabu K."/>
            <person name="Batra K."/>
            <person name="Sharma T.R."/>
            <person name="Mohapatra T."/>
            <person name="Singh N.K."/>
            <person name="Messing J."/>
            <person name="Nelson A.B."/>
            <person name="Fuks G."/>
            <person name="Kavchok S."/>
            <person name="Keizer G."/>
            <person name="Linton E."/>
            <person name="Llaca V."/>
            <person name="Song R."/>
            <person name="Tanyolac B."/>
            <person name="Young S."/>
            <person name="Ho-Il K."/>
            <person name="Hahn J.H."/>
            <person name="Sangsakoo G."/>
            <person name="Vanavichit A."/>
            <person name="de Mattos Luiz.A.T."/>
            <person name="Zimmer P.D."/>
            <person name="Malone G."/>
            <person name="Dellagostin O."/>
            <person name="de Oliveira A.C."/>
            <person name="Bevan M."/>
            <person name="Bancroft I."/>
            <person name="Minx P."/>
            <person name="Cordum H."/>
            <person name="Wilson R."/>
            <person name="Cheng Z."/>
            <person name="Jin W."/>
            <person name="Jiang J."/>
            <person name="Leong S.A."/>
            <person name="Iwama H."/>
            <person name="Gojobori T."/>
            <person name="Itoh T."/>
            <person name="Niimura Y."/>
            <person name="Fujii Y."/>
            <person name="Habara T."/>
            <person name="Sakai H."/>
            <person name="Sato Y."/>
            <person name="Wilson G."/>
            <person name="Kumar K."/>
            <person name="McCouch S."/>
            <person name="Juretic N."/>
            <person name="Hoen D."/>
            <person name="Wright S."/>
            <person name="Bruskiewich R."/>
            <person name="Bureau T."/>
            <person name="Miyao A."/>
            <person name="Hirochika H."/>
            <person name="Nishikawa T."/>
            <person name="Kadowaki K."/>
            <person name="Sugiura M."/>
            <person name="Burr B."/>
            <person name="Sasaki T."/>
        </authorList>
    </citation>
    <scope>NUCLEOTIDE SEQUENCE [LARGE SCALE GENOMIC DNA]</scope>
    <source>
        <strain evidence="3">cv. Nipponbare</strain>
    </source>
</reference>
<gene>
    <name evidence="2" type="primary">P0567H04.16</name>
</gene>
<evidence type="ECO:0000313" key="3">
    <source>
        <dbReference type="Proteomes" id="UP000000763"/>
    </source>
</evidence>
<accession>Q6Z409</accession>
<protein>
    <submittedName>
        <fullName evidence="2">Uncharacterized protein</fullName>
    </submittedName>
</protein>
<feature type="region of interest" description="Disordered" evidence="1">
    <location>
        <begin position="180"/>
        <end position="222"/>
    </location>
</feature>
<dbReference type="Proteomes" id="UP000000763">
    <property type="component" value="Chromosome 7"/>
</dbReference>
<name>Q6Z409_ORYSJ</name>
<evidence type="ECO:0000256" key="1">
    <source>
        <dbReference type="SAM" id="MobiDB-lite"/>
    </source>
</evidence>
<organism evidence="2 3">
    <name type="scientific">Oryza sativa subsp. japonica</name>
    <name type="common">Rice</name>
    <dbReference type="NCBI Taxonomy" id="39947"/>
    <lineage>
        <taxon>Eukaryota</taxon>
        <taxon>Viridiplantae</taxon>
        <taxon>Streptophyta</taxon>
        <taxon>Embryophyta</taxon>
        <taxon>Tracheophyta</taxon>
        <taxon>Spermatophyta</taxon>
        <taxon>Magnoliopsida</taxon>
        <taxon>Liliopsida</taxon>
        <taxon>Poales</taxon>
        <taxon>Poaceae</taxon>
        <taxon>BOP clade</taxon>
        <taxon>Oryzoideae</taxon>
        <taxon>Oryzeae</taxon>
        <taxon>Oryzinae</taxon>
        <taxon>Oryza</taxon>
        <taxon>Oryza sativa</taxon>
    </lineage>
</organism>
<evidence type="ECO:0000313" key="2">
    <source>
        <dbReference type="EMBL" id="BAC84035.1"/>
    </source>
</evidence>
<reference evidence="3" key="2">
    <citation type="journal article" date="2008" name="Nucleic Acids Res.">
        <title>The rice annotation project database (RAP-DB): 2008 update.</title>
        <authorList>
            <consortium name="The rice annotation project (RAP)"/>
        </authorList>
    </citation>
    <scope>GENOME REANNOTATION</scope>
    <source>
        <strain evidence="3">cv. Nipponbare</strain>
    </source>
</reference>
<proteinExistence type="predicted"/>
<sequence length="242" mass="26121">MAIWSDDMPAAEAAIWSDGLSLEVATTLAVTAFMQKQWAPPVGPVSYLAPAPPCPQLPPHPHLRLLRATSVTPAHAPHLPRPLPSLSRPRPRPRWPGFDFRIPPLSLLSHSPTLAGGISPLPATSKTPLSYLSSAVAPSLFFPISPNTLVLPIAPAPCTHPPPPFPPLRPPLAAARLAAAPRRRRRRVRKDELHPVRPSSVGIRRRNSHPLGTPKPVCRLPSSSRGLPSPFAVVFLRAGHPR</sequence>
<dbReference type="EMBL" id="AP005195">
    <property type="protein sequence ID" value="BAC84035.1"/>
    <property type="molecule type" value="Genomic_DNA"/>
</dbReference>